<dbReference type="RefSeq" id="WP_345364133.1">
    <property type="nucleotide sequence ID" value="NZ_BAABII010000010.1"/>
</dbReference>
<reference evidence="1 2" key="1">
    <citation type="submission" date="2024-08" db="EMBL/GenBank/DDBJ databases">
        <title>Genome mining of Saccharopolyspora cebuensis PGLac3 from Nigerian medicinal plant.</title>
        <authorList>
            <person name="Ezeobiora C.E."/>
            <person name="Igbokwe N.H."/>
            <person name="Amin D.H."/>
            <person name="Mendie U.E."/>
        </authorList>
    </citation>
    <scope>NUCLEOTIDE SEQUENCE [LARGE SCALE GENOMIC DNA]</scope>
    <source>
        <strain evidence="1 2">PGLac3</strain>
    </source>
</reference>
<proteinExistence type="predicted"/>
<dbReference type="EMBL" id="JBGEHV010000034">
    <property type="protein sequence ID" value="MEY8041306.1"/>
    <property type="molecule type" value="Genomic_DNA"/>
</dbReference>
<accession>A0ABV4CNC9</accession>
<protein>
    <submittedName>
        <fullName evidence="1">Uncharacterized protein</fullName>
    </submittedName>
</protein>
<comment type="caution">
    <text evidence="1">The sequence shown here is derived from an EMBL/GenBank/DDBJ whole genome shotgun (WGS) entry which is preliminary data.</text>
</comment>
<organism evidence="1 2">
    <name type="scientific">Saccharopolyspora cebuensis</name>
    <dbReference type="NCBI Taxonomy" id="418759"/>
    <lineage>
        <taxon>Bacteria</taxon>
        <taxon>Bacillati</taxon>
        <taxon>Actinomycetota</taxon>
        <taxon>Actinomycetes</taxon>
        <taxon>Pseudonocardiales</taxon>
        <taxon>Pseudonocardiaceae</taxon>
        <taxon>Saccharopolyspora</taxon>
    </lineage>
</organism>
<keyword evidence="2" id="KW-1185">Reference proteome</keyword>
<dbReference type="Proteomes" id="UP001564626">
    <property type="component" value="Unassembled WGS sequence"/>
</dbReference>
<gene>
    <name evidence="1" type="ORF">AB8O55_18035</name>
</gene>
<name>A0ABV4CNC9_9PSEU</name>
<evidence type="ECO:0000313" key="2">
    <source>
        <dbReference type="Proteomes" id="UP001564626"/>
    </source>
</evidence>
<sequence length="258" mass="27529">MQADTPKPLSAPTLGLRPEQDALVRAVGTLLPGTAQHAPAPLRLGEGSSAVLLHAYDRASLAARDELITMLETEHVTVETLAPEPALGTLTRHVQPSVVIAASGNLTTAAERCGALWSAPVVVADLACDQAAPLDLVMRPRPVVCVRFPGLAPDIVTRQLRLEGPLSWSRHPGTAQHRSTGVVVEPTGAGLALTHDPRSPAQGHYRTHNPVVLGLRRITAGEVDGRPQLFRPGVVLLQLAARPLYRLHAASPPRRRER</sequence>
<evidence type="ECO:0000313" key="1">
    <source>
        <dbReference type="EMBL" id="MEY8041306.1"/>
    </source>
</evidence>